<evidence type="ECO:0000256" key="1">
    <source>
        <dbReference type="ARBA" id="ARBA00006487"/>
    </source>
</evidence>
<feature type="region of interest" description="Disordered" evidence="4">
    <location>
        <begin position="334"/>
        <end position="372"/>
    </location>
</feature>
<evidence type="ECO:0000256" key="3">
    <source>
        <dbReference type="ARBA" id="ARBA00023180"/>
    </source>
</evidence>
<dbReference type="GO" id="GO:0005518">
    <property type="term" value="F:collagen binding"/>
    <property type="evidence" value="ECO:0007669"/>
    <property type="project" value="TreeGrafter"/>
</dbReference>
<comment type="caution">
    <text evidence="6">The sequence shown here is derived from an EMBL/GenBank/DDBJ whole genome shotgun (WGS) entry which is preliminary data.</text>
</comment>
<dbReference type="GO" id="GO:0005783">
    <property type="term" value="C:endoplasmic reticulum"/>
    <property type="evidence" value="ECO:0007669"/>
    <property type="project" value="TreeGrafter"/>
</dbReference>
<dbReference type="InterPro" id="IPR011990">
    <property type="entry name" value="TPR-like_helical_dom_sf"/>
</dbReference>
<keyword evidence="7" id="KW-1185">Reference proteome</keyword>
<evidence type="ECO:0000256" key="4">
    <source>
        <dbReference type="SAM" id="MobiDB-lite"/>
    </source>
</evidence>
<proteinExistence type="inferred from homology"/>
<name>A0A834MKW6_RHYFE</name>
<dbReference type="Gene3D" id="1.25.40.10">
    <property type="entry name" value="Tetratricopeptide repeat domain"/>
    <property type="match status" value="2"/>
</dbReference>
<dbReference type="PANTHER" id="PTHR13986">
    <property type="entry name" value="PROTEIN LYSINE HYDROXYLATION COMPLEX COMPONENT"/>
    <property type="match status" value="1"/>
</dbReference>
<accession>A0A834MKW6</accession>
<evidence type="ECO:0000313" key="6">
    <source>
        <dbReference type="EMBL" id="KAF7287698.1"/>
    </source>
</evidence>
<dbReference type="InterPro" id="IPR056585">
    <property type="entry name" value="Leprecan_dom"/>
</dbReference>
<comment type="similarity">
    <text evidence="1">Belongs to the leprecan family.</text>
</comment>
<dbReference type="OrthoDB" id="8517835at2759"/>
<organism evidence="6 7">
    <name type="scientific">Rhynchophorus ferrugineus</name>
    <name type="common">Red palm weevil</name>
    <name type="synonym">Curculio ferrugineus</name>
    <dbReference type="NCBI Taxonomy" id="354439"/>
    <lineage>
        <taxon>Eukaryota</taxon>
        <taxon>Metazoa</taxon>
        <taxon>Ecdysozoa</taxon>
        <taxon>Arthropoda</taxon>
        <taxon>Hexapoda</taxon>
        <taxon>Insecta</taxon>
        <taxon>Pterygota</taxon>
        <taxon>Neoptera</taxon>
        <taxon>Endopterygota</taxon>
        <taxon>Coleoptera</taxon>
        <taxon>Polyphaga</taxon>
        <taxon>Cucujiformia</taxon>
        <taxon>Curculionidae</taxon>
        <taxon>Dryophthorinae</taxon>
        <taxon>Rhynchophorus</taxon>
    </lineage>
</organism>
<sequence length="372" mass="44295">MTAYLEDRYEDCVNYFEKALQIFRSSQQLIQNCRLTCKQESDYANPLYPVDVEDLMFYDKTLRNTLCIVKCRQENVNDIYDDVQKFQDIFDKRIPYEYLNLCYFKVNSSQKAASSAFTFLVANPDHELMRINLKRYSELPDVQINDIINYEAKEYIYLYFYGCAAYEKKDWNAVINYMEKSLFSYLQSEDECRSLCEGPFDAGFFFDFIPSISNHFTYVLKCKRNCQKKLANLNGKIHEDLLPSHYHYLQYAYFKKGNFLAACEAVASYLLFVPDDETMLNNMRYYIKQPKAQKEYFIPRKEAVRYIERDTYEKRIIQFIKKEFVFSKNASDKSKVDSLSNDQQNEDIELDDDSQQLVIQKDNLPNKQKQNI</sequence>
<evidence type="ECO:0000313" key="7">
    <source>
        <dbReference type="Proteomes" id="UP000625711"/>
    </source>
</evidence>
<protein>
    <recommendedName>
        <fullName evidence="5">Leprecan-like alpha-helical domain-containing protein</fullName>
    </recommendedName>
</protein>
<dbReference type="EMBL" id="JAACXV010000003">
    <property type="protein sequence ID" value="KAF7287698.1"/>
    <property type="molecule type" value="Genomic_DNA"/>
</dbReference>
<dbReference type="Proteomes" id="UP000625711">
    <property type="component" value="Unassembled WGS sequence"/>
</dbReference>
<dbReference type="PANTHER" id="PTHR13986:SF8">
    <property type="entry name" value="PROLYL 3-HYDROXYLASE 1-LIKE PROTEIN"/>
    <property type="match status" value="1"/>
</dbReference>
<evidence type="ECO:0000256" key="2">
    <source>
        <dbReference type="ARBA" id="ARBA00022729"/>
    </source>
</evidence>
<feature type="domain" description="Leprecan-like alpha-helical" evidence="5">
    <location>
        <begin position="2"/>
        <end position="287"/>
    </location>
</feature>
<keyword evidence="3" id="KW-0325">Glycoprotein</keyword>
<dbReference type="GO" id="GO:0030199">
    <property type="term" value="P:collagen fibril organization"/>
    <property type="evidence" value="ECO:0007669"/>
    <property type="project" value="TreeGrafter"/>
</dbReference>
<feature type="compositionally biased region" description="Acidic residues" evidence="4">
    <location>
        <begin position="344"/>
        <end position="354"/>
    </location>
</feature>
<dbReference type="AlphaFoldDB" id="A0A834MKW6"/>
<reference evidence="6" key="1">
    <citation type="submission" date="2020-08" db="EMBL/GenBank/DDBJ databases">
        <title>Genome sequencing and assembly of the red palm weevil Rhynchophorus ferrugineus.</title>
        <authorList>
            <person name="Dias G.B."/>
            <person name="Bergman C.M."/>
            <person name="Manee M."/>
        </authorList>
    </citation>
    <scope>NUCLEOTIDE SEQUENCE</scope>
    <source>
        <strain evidence="6">AA-2017</strain>
        <tissue evidence="6">Whole larva</tissue>
    </source>
</reference>
<feature type="compositionally biased region" description="Polar residues" evidence="4">
    <location>
        <begin position="355"/>
        <end position="372"/>
    </location>
</feature>
<evidence type="ECO:0000259" key="5">
    <source>
        <dbReference type="Pfam" id="PF23557"/>
    </source>
</evidence>
<dbReference type="Pfam" id="PF23557">
    <property type="entry name" value="TPR_leprecan"/>
    <property type="match status" value="1"/>
</dbReference>
<dbReference type="InterPro" id="IPR052284">
    <property type="entry name" value="Collagen_mod_leprecan"/>
</dbReference>
<gene>
    <name evidence="6" type="ORF">GWI33_003341</name>
</gene>
<keyword evidence="2" id="KW-0732">Signal</keyword>